<keyword evidence="6" id="KW-0807">Transducer</keyword>
<dbReference type="Gene3D" id="3.20.20.190">
    <property type="entry name" value="Phosphatidylinositol (PI) phosphodiesterase"/>
    <property type="match status" value="1"/>
</dbReference>
<evidence type="ECO:0000256" key="4">
    <source>
        <dbReference type="ARBA" id="ARBA00022963"/>
    </source>
</evidence>
<dbReference type="InterPro" id="IPR000008">
    <property type="entry name" value="C2_dom"/>
</dbReference>
<dbReference type="PROSITE" id="PS50222">
    <property type="entry name" value="EF_HAND_2"/>
    <property type="match status" value="1"/>
</dbReference>
<dbReference type="InterPro" id="IPR011993">
    <property type="entry name" value="PH-like_dom_sf"/>
</dbReference>
<dbReference type="PROSITE" id="PS50004">
    <property type="entry name" value="C2"/>
    <property type="match status" value="1"/>
</dbReference>
<dbReference type="EMBL" id="JBANRG010000047">
    <property type="protein sequence ID" value="KAK7445389.1"/>
    <property type="molecule type" value="Genomic_DNA"/>
</dbReference>
<evidence type="ECO:0000256" key="1">
    <source>
        <dbReference type="ARBA" id="ARBA00012368"/>
    </source>
</evidence>
<sequence length="821" mass="93102">MASERSQSSEILHSSGIGHQNFTPGDISVPHEVEEWRPMLLQSEKKSKEIKARIDADNGQVLYESKKRGIAIIPLECVKELRFGPDASYYRIQFGRPEEMQNRWFTIIFIDSYEGSYKTKHFVAFTTDVFELWKAALQKLYTIRQGLMNNSSNIGVRDTIWEKQYWKGADQNGDQKLEFSDVQSLCVRLNLYFTDGELRTLFKEADTHNRDYLDYDDYRKFVKLLKRRPEIESLHRKLSQSTGGKLNSIAFKKFMRESQKSELTDEELEAVFEKHTDVGQGPDAVMSEDAFSSFLRSEANAVFPERNLPIIQDMTRPISEYYICSSHNTYLSGNQLTGVSTIEGYIRALLNSCRTVELDIYDGDNDEPMVYHGKTLVSKVSVRDICQAIAKYAFVTSPFPIMISAEIHCGLKQQDILVEIMHKTFGDSLISAPVEGRPQITRLPSPEDLKGKVLLKAKNLHVSAQLEALRAQNEAKAKAELEAESSTSSSSSSDSSIMAELNTIKNKLRKKVKRKSRSKPKMSIRLATLLVYTVGVKCHGIKSVQYSPEQIFSLSENSANKMIKSSMNDLIKHTQTHMVRIYPKGTRINSSNYQPHLFWAAGAQIVAINWQTFDLGFMINHAMFQRNGHCGFVLKPAALRPEGRQLLSQRTKHFLDINIISAQQLPLPRNKHGQEIVSKNVVDPFVEVSLYIPVWTRSPFVASETEGVAYSPATTATSTLPTSAETVSFRTSVVKNNGFNPIWQEELSLPFDCLGGMKELIFVRFAVRQAKDDDDDEPLAIYCAPLCALKQGFRYLPLHDSQLSQHPFSTLFVEIKTRDVE</sequence>
<dbReference type="SUPFAM" id="SSF50729">
    <property type="entry name" value="PH domain-like"/>
    <property type="match status" value="1"/>
</dbReference>
<dbReference type="Gene3D" id="1.10.238.10">
    <property type="entry name" value="EF-hand"/>
    <property type="match status" value="2"/>
</dbReference>
<evidence type="ECO:0000256" key="3">
    <source>
        <dbReference type="ARBA" id="ARBA00022837"/>
    </source>
</evidence>
<dbReference type="InterPro" id="IPR001711">
    <property type="entry name" value="PLipase_C_Pinositol-sp_Y"/>
</dbReference>
<feature type="domain" description="EF-hand" evidence="11">
    <location>
        <begin position="193"/>
        <end position="228"/>
    </location>
</feature>
<dbReference type="InterPro" id="IPR035892">
    <property type="entry name" value="C2_domain_sf"/>
</dbReference>
<dbReference type="Proteomes" id="UP001498398">
    <property type="component" value="Unassembled WGS sequence"/>
</dbReference>
<dbReference type="Pfam" id="PF13499">
    <property type="entry name" value="EF-hand_7"/>
    <property type="match status" value="1"/>
</dbReference>
<dbReference type="SMART" id="SM00148">
    <property type="entry name" value="PLCXc"/>
    <property type="match status" value="1"/>
</dbReference>
<dbReference type="InterPro" id="IPR001192">
    <property type="entry name" value="PI-PLC_fam"/>
</dbReference>
<organism evidence="12 13">
    <name type="scientific">Marasmiellus scandens</name>
    <dbReference type="NCBI Taxonomy" id="2682957"/>
    <lineage>
        <taxon>Eukaryota</taxon>
        <taxon>Fungi</taxon>
        <taxon>Dikarya</taxon>
        <taxon>Basidiomycota</taxon>
        <taxon>Agaricomycotina</taxon>
        <taxon>Agaricomycetes</taxon>
        <taxon>Agaricomycetidae</taxon>
        <taxon>Agaricales</taxon>
        <taxon>Marasmiineae</taxon>
        <taxon>Omphalotaceae</taxon>
        <taxon>Marasmiellus</taxon>
    </lineage>
</organism>
<keyword evidence="5 7" id="KW-0443">Lipid metabolism</keyword>
<dbReference type="Gene3D" id="2.30.29.30">
    <property type="entry name" value="Pleckstrin-homology domain (PH domain)/Phosphotyrosine-binding domain (PTB)"/>
    <property type="match status" value="1"/>
</dbReference>
<accession>A0ABR1J3T1</accession>
<evidence type="ECO:0000256" key="5">
    <source>
        <dbReference type="ARBA" id="ARBA00023098"/>
    </source>
</evidence>
<dbReference type="PRINTS" id="PR00390">
    <property type="entry name" value="PHPHLIPASEC"/>
</dbReference>
<evidence type="ECO:0000256" key="2">
    <source>
        <dbReference type="ARBA" id="ARBA00022801"/>
    </source>
</evidence>
<feature type="domain" description="PI-PLC Y-box" evidence="10">
    <location>
        <begin position="526"/>
        <end position="640"/>
    </location>
</feature>
<evidence type="ECO:0000256" key="6">
    <source>
        <dbReference type="ARBA" id="ARBA00023224"/>
    </source>
</evidence>
<dbReference type="InterPro" id="IPR017946">
    <property type="entry name" value="PLC-like_Pdiesterase_TIM-brl"/>
</dbReference>
<evidence type="ECO:0000256" key="7">
    <source>
        <dbReference type="RuleBase" id="RU361133"/>
    </source>
</evidence>
<protein>
    <recommendedName>
        <fullName evidence="1 7">Phosphoinositide phospholipase C</fullName>
        <ecNumber evidence="1 7">3.1.4.11</ecNumber>
    </recommendedName>
</protein>
<evidence type="ECO:0000313" key="12">
    <source>
        <dbReference type="EMBL" id="KAK7445389.1"/>
    </source>
</evidence>
<feature type="domain" description="C2" evidence="9">
    <location>
        <begin position="635"/>
        <end position="800"/>
    </location>
</feature>
<dbReference type="PROSITE" id="PS50008">
    <property type="entry name" value="PIPLC_Y_DOMAIN"/>
    <property type="match status" value="1"/>
</dbReference>
<dbReference type="InterPro" id="IPR002048">
    <property type="entry name" value="EF_hand_dom"/>
</dbReference>
<feature type="compositionally biased region" description="Polar residues" evidence="8">
    <location>
        <begin position="1"/>
        <end position="23"/>
    </location>
</feature>
<gene>
    <name evidence="12" type="ORF">VKT23_014806</name>
</gene>
<dbReference type="PROSITE" id="PS50007">
    <property type="entry name" value="PIPLC_X_DOMAIN"/>
    <property type="match status" value="1"/>
</dbReference>
<dbReference type="CDD" id="cd00275">
    <property type="entry name" value="C2_PLC_like"/>
    <property type="match status" value="1"/>
</dbReference>
<evidence type="ECO:0000259" key="10">
    <source>
        <dbReference type="PROSITE" id="PS50008"/>
    </source>
</evidence>
<dbReference type="SUPFAM" id="SSF51695">
    <property type="entry name" value="PLC-like phosphodiesterases"/>
    <property type="match status" value="1"/>
</dbReference>
<dbReference type="CDD" id="cd16207">
    <property type="entry name" value="EFh_ScPlc1p_like"/>
    <property type="match status" value="1"/>
</dbReference>
<dbReference type="InterPro" id="IPR011992">
    <property type="entry name" value="EF-hand-dom_pair"/>
</dbReference>
<dbReference type="SUPFAM" id="SSF49562">
    <property type="entry name" value="C2 domain (Calcium/lipid-binding domain, CaLB)"/>
    <property type="match status" value="1"/>
</dbReference>
<evidence type="ECO:0000259" key="11">
    <source>
        <dbReference type="PROSITE" id="PS50222"/>
    </source>
</evidence>
<keyword evidence="13" id="KW-1185">Reference proteome</keyword>
<comment type="caution">
    <text evidence="12">The sequence shown here is derived from an EMBL/GenBank/DDBJ whole genome shotgun (WGS) entry which is preliminary data.</text>
</comment>
<dbReference type="Pfam" id="PF00168">
    <property type="entry name" value="C2"/>
    <property type="match status" value="1"/>
</dbReference>
<dbReference type="SUPFAM" id="SSF47473">
    <property type="entry name" value="EF-hand"/>
    <property type="match status" value="1"/>
</dbReference>
<evidence type="ECO:0000259" key="9">
    <source>
        <dbReference type="PROSITE" id="PS50004"/>
    </source>
</evidence>
<name>A0ABR1J3T1_9AGAR</name>
<dbReference type="InterPro" id="IPR000909">
    <property type="entry name" value="PLipase_C_PInositol-sp_X_dom"/>
</dbReference>
<feature type="region of interest" description="Disordered" evidence="8">
    <location>
        <begin position="1"/>
        <end position="24"/>
    </location>
</feature>
<dbReference type="SMART" id="SM00149">
    <property type="entry name" value="PLCYc"/>
    <property type="match status" value="1"/>
</dbReference>
<dbReference type="InterPro" id="IPR018247">
    <property type="entry name" value="EF_Hand_1_Ca_BS"/>
</dbReference>
<dbReference type="CDD" id="cd08598">
    <property type="entry name" value="PI-PLC1c_yeast"/>
    <property type="match status" value="1"/>
</dbReference>
<dbReference type="Gene3D" id="2.60.40.150">
    <property type="entry name" value="C2 domain"/>
    <property type="match status" value="1"/>
</dbReference>
<evidence type="ECO:0000256" key="8">
    <source>
        <dbReference type="SAM" id="MobiDB-lite"/>
    </source>
</evidence>
<keyword evidence="3" id="KW-0106">Calcium</keyword>
<evidence type="ECO:0000313" key="13">
    <source>
        <dbReference type="Proteomes" id="UP001498398"/>
    </source>
</evidence>
<dbReference type="SMART" id="SM00239">
    <property type="entry name" value="C2"/>
    <property type="match status" value="1"/>
</dbReference>
<dbReference type="Pfam" id="PF00387">
    <property type="entry name" value="PI-PLC-Y"/>
    <property type="match status" value="1"/>
</dbReference>
<dbReference type="PANTHER" id="PTHR10336:SF36">
    <property type="entry name" value="1-PHOSPHATIDYLINOSITOL 4,5-BISPHOSPHATE PHOSPHODIESTERASE BETA-4"/>
    <property type="match status" value="1"/>
</dbReference>
<dbReference type="EC" id="3.1.4.11" evidence="1 7"/>
<keyword evidence="4 7" id="KW-0442">Lipid degradation</keyword>
<dbReference type="Pfam" id="PF00388">
    <property type="entry name" value="PI-PLC-X"/>
    <property type="match status" value="1"/>
</dbReference>
<reference evidence="12 13" key="1">
    <citation type="submission" date="2024-01" db="EMBL/GenBank/DDBJ databases">
        <title>A draft genome for the cacao thread blight pathogen Marasmiellus scandens.</title>
        <authorList>
            <person name="Baruah I.K."/>
            <person name="Leung J."/>
            <person name="Bukari Y."/>
            <person name="Amoako-Attah I."/>
            <person name="Meinhardt L.W."/>
            <person name="Bailey B.A."/>
            <person name="Cohen S.P."/>
        </authorList>
    </citation>
    <scope>NUCLEOTIDE SEQUENCE [LARGE SCALE GENOMIC DNA]</scope>
    <source>
        <strain evidence="12 13">GH-19</strain>
    </source>
</reference>
<dbReference type="PANTHER" id="PTHR10336">
    <property type="entry name" value="PHOSPHOINOSITIDE-SPECIFIC PHOSPHOLIPASE C FAMILY PROTEIN"/>
    <property type="match status" value="1"/>
</dbReference>
<dbReference type="PROSITE" id="PS00018">
    <property type="entry name" value="EF_HAND_1"/>
    <property type="match status" value="1"/>
</dbReference>
<proteinExistence type="predicted"/>
<keyword evidence="2 7" id="KW-0378">Hydrolase</keyword>
<comment type="catalytic activity">
    <reaction evidence="7">
        <text>a 1,2-diacyl-sn-glycero-3-phospho-(1D-myo-inositol-4,5-bisphosphate) + H2O = 1D-myo-inositol 1,4,5-trisphosphate + a 1,2-diacyl-sn-glycerol + H(+)</text>
        <dbReference type="Rhea" id="RHEA:33179"/>
        <dbReference type="ChEBI" id="CHEBI:15377"/>
        <dbReference type="ChEBI" id="CHEBI:15378"/>
        <dbReference type="ChEBI" id="CHEBI:17815"/>
        <dbReference type="ChEBI" id="CHEBI:58456"/>
        <dbReference type="ChEBI" id="CHEBI:203600"/>
        <dbReference type="EC" id="3.1.4.11"/>
    </reaction>
</comment>